<dbReference type="RefSeq" id="WP_381329144.1">
    <property type="nucleotide sequence ID" value="NZ_JBHTMM010000041.1"/>
</dbReference>
<protein>
    <submittedName>
        <fullName evidence="1">Uncharacterized protein</fullName>
    </submittedName>
</protein>
<reference evidence="2" key="1">
    <citation type="journal article" date="2019" name="Int. J. Syst. Evol. Microbiol.">
        <title>The Global Catalogue of Microorganisms (GCM) 10K type strain sequencing project: providing services to taxonomists for standard genome sequencing and annotation.</title>
        <authorList>
            <consortium name="The Broad Institute Genomics Platform"/>
            <consortium name="The Broad Institute Genome Sequencing Center for Infectious Disease"/>
            <person name="Wu L."/>
            <person name="Ma J."/>
        </authorList>
    </citation>
    <scope>NUCLEOTIDE SEQUENCE [LARGE SCALE GENOMIC DNA]</scope>
    <source>
        <strain evidence="2">CGMCC 4.7020</strain>
    </source>
</reference>
<comment type="caution">
    <text evidence="1">The sequence shown here is derived from an EMBL/GenBank/DDBJ whole genome shotgun (WGS) entry which is preliminary data.</text>
</comment>
<accession>A0ABW3XKE2</accession>
<evidence type="ECO:0000313" key="2">
    <source>
        <dbReference type="Proteomes" id="UP001597058"/>
    </source>
</evidence>
<organism evidence="1 2">
    <name type="scientific">Streptomyces kaempferi</name>
    <dbReference type="NCBI Taxonomy" id="333725"/>
    <lineage>
        <taxon>Bacteria</taxon>
        <taxon>Bacillati</taxon>
        <taxon>Actinomycetota</taxon>
        <taxon>Actinomycetes</taxon>
        <taxon>Kitasatosporales</taxon>
        <taxon>Streptomycetaceae</taxon>
        <taxon>Streptomyces</taxon>
    </lineage>
</organism>
<name>A0ABW3XKE2_9ACTN</name>
<keyword evidence="2" id="KW-1185">Reference proteome</keyword>
<evidence type="ECO:0000313" key="1">
    <source>
        <dbReference type="EMBL" id="MFD1309757.1"/>
    </source>
</evidence>
<dbReference type="Proteomes" id="UP001597058">
    <property type="component" value="Unassembled WGS sequence"/>
</dbReference>
<dbReference type="EMBL" id="JBHTMM010000041">
    <property type="protein sequence ID" value="MFD1309757.1"/>
    <property type="molecule type" value="Genomic_DNA"/>
</dbReference>
<sequence length="82" mass="8787">MRRRHPNNLIRNLLIGSLIILAAMHPDGTRHLAQLAAGLLLAIIQGIADAATAHPGPAILTAGLIWIAHQARTHRPHAAARH</sequence>
<proteinExistence type="predicted"/>
<gene>
    <name evidence="1" type="ORF">ACFQ5X_28345</name>
</gene>